<protein>
    <submittedName>
        <fullName evidence="3">Efflux transporter outer membrane subunit</fullName>
    </submittedName>
</protein>
<reference evidence="4" key="1">
    <citation type="journal article" date="2019" name="Int. J. Syst. Evol. Microbiol.">
        <title>The Global Catalogue of Microorganisms (GCM) 10K type strain sequencing project: providing services to taxonomists for standard genome sequencing and annotation.</title>
        <authorList>
            <consortium name="The Broad Institute Genomics Platform"/>
            <consortium name="The Broad Institute Genome Sequencing Center for Infectious Disease"/>
            <person name="Wu L."/>
            <person name="Ma J."/>
        </authorList>
    </citation>
    <scope>NUCLEOTIDE SEQUENCE [LARGE SCALE GENOMIC DNA]</scope>
    <source>
        <strain evidence="4">CCUG 52537</strain>
    </source>
</reference>
<dbReference type="Proteomes" id="UP001597124">
    <property type="component" value="Unassembled WGS sequence"/>
</dbReference>
<keyword evidence="2" id="KW-0812">Transmembrane</keyword>
<dbReference type="EMBL" id="JBHTIK010000008">
    <property type="protein sequence ID" value="MFD0849342.1"/>
    <property type="molecule type" value="Genomic_DNA"/>
</dbReference>
<keyword evidence="2" id="KW-0564">Palmitate</keyword>
<dbReference type="PANTHER" id="PTHR30203">
    <property type="entry name" value="OUTER MEMBRANE CATION EFFLUX PROTEIN"/>
    <property type="match status" value="1"/>
</dbReference>
<dbReference type="Gene3D" id="2.20.200.10">
    <property type="entry name" value="Outer membrane efflux proteins (OEP)"/>
    <property type="match status" value="1"/>
</dbReference>
<gene>
    <name evidence="3" type="ORF">ACFQ00_13480</name>
</gene>
<dbReference type="InterPro" id="IPR003423">
    <property type="entry name" value="OMP_efflux"/>
</dbReference>
<evidence type="ECO:0000313" key="3">
    <source>
        <dbReference type="EMBL" id="MFD0849342.1"/>
    </source>
</evidence>
<dbReference type="PANTHER" id="PTHR30203:SF33">
    <property type="entry name" value="BLR4455 PROTEIN"/>
    <property type="match status" value="1"/>
</dbReference>
<comment type="similarity">
    <text evidence="1 2">Belongs to the outer membrane factor (OMF) (TC 1.B.17) family.</text>
</comment>
<feature type="chain" id="PRO_5045002095" evidence="2">
    <location>
        <begin position="20"/>
        <end position="454"/>
    </location>
</feature>
<evidence type="ECO:0000313" key="4">
    <source>
        <dbReference type="Proteomes" id="UP001597124"/>
    </source>
</evidence>
<organism evidence="3 4">
    <name type="scientific">Sphingosinicella xenopeptidilytica</name>
    <dbReference type="NCBI Taxonomy" id="364098"/>
    <lineage>
        <taxon>Bacteria</taxon>
        <taxon>Pseudomonadati</taxon>
        <taxon>Pseudomonadota</taxon>
        <taxon>Alphaproteobacteria</taxon>
        <taxon>Sphingomonadales</taxon>
        <taxon>Sphingosinicellaceae</taxon>
        <taxon>Sphingosinicella</taxon>
    </lineage>
</organism>
<feature type="signal peptide" evidence="2">
    <location>
        <begin position="1"/>
        <end position="19"/>
    </location>
</feature>
<dbReference type="PROSITE" id="PS51257">
    <property type="entry name" value="PROKAR_LIPOPROTEIN"/>
    <property type="match status" value="1"/>
</dbReference>
<dbReference type="InterPro" id="IPR010131">
    <property type="entry name" value="MdtP/NodT-like"/>
</dbReference>
<keyword evidence="4" id="KW-1185">Reference proteome</keyword>
<evidence type="ECO:0000256" key="1">
    <source>
        <dbReference type="ARBA" id="ARBA00007613"/>
    </source>
</evidence>
<comment type="subcellular location">
    <subcellularLocation>
        <location evidence="2">Cell membrane</location>
        <topology evidence="2">Lipid-anchor</topology>
    </subcellularLocation>
</comment>
<dbReference type="SUPFAM" id="SSF56954">
    <property type="entry name" value="Outer membrane efflux proteins (OEP)"/>
    <property type="match status" value="1"/>
</dbReference>
<comment type="caution">
    <text evidence="3">The sequence shown here is derived from an EMBL/GenBank/DDBJ whole genome shotgun (WGS) entry which is preliminary data.</text>
</comment>
<keyword evidence="2" id="KW-1134">Transmembrane beta strand</keyword>
<proteinExistence type="inferred from homology"/>
<keyword evidence="2" id="KW-0732">Signal</keyword>
<dbReference type="RefSeq" id="WP_381491741.1">
    <property type="nucleotide sequence ID" value="NZ_JBHTIK010000008.1"/>
</dbReference>
<keyword evidence="2" id="KW-0472">Membrane</keyword>
<sequence>MRLAAVLFAVSMLAGCAGPAIETASVAPIQAPAAWRVEAGASAPIERQWWQAFGDAELTVLVEKAQANNPDVGIAAARVRQARAQEMAARALLFPSLDFGAAAGRSRSVNAFGRPAEQSFAQPQFQAAYEVDLFGRIADEARAGRSAWLASQTAHDATTLTVSGAVASGYITLRALDARLQITRETLAARGEALRIARSRAAAGYAPLLELRQAEAEYEGTAQLVPQIEIAIARQEDALSQLVGETPHTIGRGKDFLALAEPGVPDTLPSELLQRRPDIAAAEFQLAAADASLSAARKRFLPQVRLTASAGAAFSTLLADPITIWSVGGSVLAPLFEGGRLQAQAESTAGRRDEAAFAYRRAALTAFREVEDNLAAVKHLSVQMEHVRAQRDVLAAGLQLATNRYRAGYSPYLEQLDAQRGLLAAELNLIQTRADALVARVALYQAMGGGWAIE</sequence>
<dbReference type="Pfam" id="PF02321">
    <property type="entry name" value="OEP"/>
    <property type="match status" value="2"/>
</dbReference>
<keyword evidence="2" id="KW-0449">Lipoprotein</keyword>
<accession>A0ABW3C5D6</accession>
<dbReference type="NCBIfam" id="TIGR01845">
    <property type="entry name" value="outer_NodT"/>
    <property type="match status" value="1"/>
</dbReference>
<name>A0ABW3C5D6_SPHXN</name>
<dbReference type="Gene3D" id="1.20.1600.10">
    <property type="entry name" value="Outer membrane efflux proteins (OEP)"/>
    <property type="match status" value="1"/>
</dbReference>
<evidence type="ECO:0000256" key="2">
    <source>
        <dbReference type="RuleBase" id="RU362097"/>
    </source>
</evidence>